<feature type="domain" description="Tryptophan synthase beta chain-like PALP" evidence="1">
    <location>
        <begin position="8"/>
        <end position="115"/>
    </location>
</feature>
<sequence length="128" mass="13879">MEEEVDSKLILVMPENYSIEREIILLALGVELYLTDKSNGVAGISKKPKRYLKGHQMITGLEIWIGSEGKVDAFVAGIGTGGTITSSKKLLKENNSNIKVYGIEPVENSILNGGAILNEGKPSMFNVL</sequence>
<dbReference type="InterPro" id="IPR001926">
    <property type="entry name" value="TrpB-like_PALP"/>
</dbReference>
<proteinExistence type="predicted"/>
<keyword evidence="3" id="KW-1185">Reference proteome</keyword>
<dbReference type="Pfam" id="PF00291">
    <property type="entry name" value="PALP"/>
    <property type="match status" value="1"/>
</dbReference>
<dbReference type="Proteomes" id="UP000593563">
    <property type="component" value="Unassembled WGS sequence"/>
</dbReference>
<dbReference type="EMBL" id="WRXP01000971">
    <property type="protein sequence ID" value="KAF1002531.1"/>
    <property type="molecule type" value="Genomic_DNA"/>
</dbReference>
<organism evidence="2 3">
    <name type="scientific">Apium graveolens</name>
    <name type="common">Celery</name>
    <dbReference type="NCBI Taxonomy" id="4045"/>
    <lineage>
        <taxon>Eukaryota</taxon>
        <taxon>Viridiplantae</taxon>
        <taxon>Streptophyta</taxon>
        <taxon>Embryophyta</taxon>
        <taxon>Tracheophyta</taxon>
        <taxon>Spermatophyta</taxon>
        <taxon>Magnoliopsida</taxon>
        <taxon>eudicotyledons</taxon>
        <taxon>Gunneridae</taxon>
        <taxon>Pentapetalae</taxon>
        <taxon>asterids</taxon>
        <taxon>campanulids</taxon>
        <taxon>Apiales</taxon>
        <taxon>Apiaceae</taxon>
        <taxon>Apioideae</taxon>
        <taxon>apioid superclade</taxon>
        <taxon>Apieae</taxon>
        <taxon>Apium</taxon>
    </lineage>
</organism>
<dbReference type="SUPFAM" id="SSF53686">
    <property type="entry name" value="Tryptophan synthase beta subunit-like PLP-dependent enzymes"/>
    <property type="match status" value="1"/>
</dbReference>
<accession>A0A6L5BA41</accession>
<protein>
    <recommendedName>
        <fullName evidence="1">Tryptophan synthase beta chain-like PALP domain-containing protein</fullName>
    </recommendedName>
</protein>
<comment type="caution">
    <text evidence="2">The sequence shown here is derived from an EMBL/GenBank/DDBJ whole genome shotgun (WGS) entry which is preliminary data.</text>
</comment>
<evidence type="ECO:0000313" key="3">
    <source>
        <dbReference type="Proteomes" id="UP000593563"/>
    </source>
</evidence>
<reference evidence="2" key="1">
    <citation type="submission" date="2020-01" db="EMBL/GenBank/DDBJ databases">
        <title>The Celery Genome Sequence Reveals Sequential Paleo-tetraploidization, Resistance Gene Elimination, Karyotype Evolution, and Functional Innovation in Apiales.</title>
        <authorList>
            <person name="Song X."/>
        </authorList>
    </citation>
    <scope>NUCLEOTIDE SEQUENCE</scope>
    <source>
        <tissue evidence="2">Leaf</tissue>
    </source>
</reference>
<gene>
    <name evidence="2" type="ORF">AG4045_012303</name>
</gene>
<dbReference type="InterPro" id="IPR036052">
    <property type="entry name" value="TrpB-like_PALP_sf"/>
</dbReference>
<dbReference type="InterPro" id="IPR050214">
    <property type="entry name" value="Cys_Synth/Cystath_Beta-Synth"/>
</dbReference>
<evidence type="ECO:0000259" key="1">
    <source>
        <dbReference type="Pfam" id="PF00291"/>
    </source>
</evidence>
<dbReference type="PANTHER" id="PTHR10314">
    <property type="entry name" value="CYSTATHIONINE BETA-SYNTHASE"/>
    <property type="match status" value="1"/>
</dbReference>
<name>A0A6L5BA41_APIGR</name>
<dbReference type="AlphaFoldDB" id="A0A6L5BA41"/>
<dbReference type="Gene3D" id="3.40.50.1100">
    <property type="match status" value="2"/>
</dbReference>
<evidence type="ECO:0000313" key="2">
    <source>
        <dbReference type="EMBL" id="KAF1002531.1"/>
    </source>
</evidence>